<dbReference type="FunFam" id="3.30.1490.20:FF:000020">
    <property type="entry name" value="Protein lysine acetyltransferase"/>
    <property type="match status" value="1"/>
</dbReference>
<dbReference type="InterPro" id="IPR010679">
    <property type="entry name" value="DUF1254"/>
</dbReference>
<dbReference type="InterPro" id="IPR011761">
    <property type="entry name" value="ATP-grasp"/>
</dbReference>
<dbReference type="InterPro" id="IPR036291">
    <property type="entry name" value="NAD(P)-bd_dom_sf"/>
</dbReference>
<dbReference type="PROSITE" id="PS50975">
    <property type="entry name" value="ATP_GRASP"/>
    <property type="match status" value="1"/>
</dbReference>
<proteinExistence type="inferred from homology"/>
<dbReference type="InterPro" id="IPR043938">
    <property type="entry name" value="Ligase_CoA_dom"/>
</dbReference>
<dbReference type="SMART" id="SM00881">
    <property type="entry name" value="CoA_binding"/>
    <property type="match status" value="1"/>
</dbReference>
<dbReference type="Proteomes" id="UP000215767">
    <property type="component" value="Unassembled WGS sequence"/>
</dbReference>
<dbReference type="SUPFAM" id="SSF51735">
    <property type="entry name" value="NAD(P)-binding Rossmann-fold domains"/>
    <property type="match status" value="1"/>
</dbReference>
<comment type="similarity">
    <text evidence="1">In the N-terminal section; belongs to the acetate CoA ligase alpha subunit family.</text>
</comment>
<dbReference type="Gene3D" id="3.30.470.20">
    <property type="entry name" value="ATP-grasp fold, B domain"/>
    <property type="match status" value="1"/>
</dbReference>
<reference evidence="5" key="1">
    <citation type="submission" date="2017-05" db="EMBL/GenBank/DDBJ databases">
        <title>Complete and WGS of Bordetella genogroups.</title>
        <authorList>
            <person name="Spilker T."/>
            <person name="Lipuma J."/>
        </authorList>
    </citation>
    <scope>NUCLEOTIDE SEQUENCE [LARGE SCALE GENOMIC DNA]</scope>
    <source>
        <strain evidence="5">AU8856</strain>
    </source>
</reference>
<dbReference type="Gene3D" id="2.60.40.1610">
    <property type="entry name" value="Domain of unknown function DUF1254"/>
    <property type="match status" value="1"/>
</dbReference>
<evidence type="ECO:0000313" key="5">
    <source>
        <dbReference type="Proteomes" id="UP000215767"/>
    </source>
</evidence>
<dbReference type="EMBL" id="NEVS01000001">
    <property type="protein sequence ID" value="OZI67416.1"/>
    <property type="molecule type" value="Genomic_DNA"/>
</dbReference>
<keyword evidence="2" id="KW-0547">Nucleotide-binding</keyword>
<dbReference type="GO" id="GO:0046872">
    <property type="term" value="F:metal ion binding"/>
    <property type="evidence" value="ECO:0007669"/>
    <property type="project" value="InterPro"/>
</dbReference>
<feature type="domain" description="ATP-grasp" evidence="3">
    <location>
        <begin position="502"/>
        <end position="715"/>
    </location>
</feature>
<name>A0A261UZU6_9BORD</name>
<accession>A0A261UZU6</accession>
<dbReference type="SUPFAM" id="SSF160935">
    <property type="entry name" value="VPA0735-like"/>
    <property type="match status" value="1"/>
</dbReference>
<dbReference type="SUPFAM" id="SSF52210">
    <property type="entry name" value="Succinyl-CoA synthetase domains"/>
    <property type="match status" value="2"/>
</dbReference>
<dbReference type="OrthoDB" id="8664175at2"/>
<dbReference type="PANTHER" id="PTHR42793">
    <property type="entry name" value="COA BINDING DOMAIN CONTAINING PROTEIN"/>
    <property type="match status" value="1"/>
</dbReference>
<dbReference type="InterPro" id="IPR003781">
    <property type="entry name" value="CoA-bd"/>
</dbReference>
<gene>
    <name evidence="4" type="ORF">CAL28_04040</name>
</gene>
<dbReference type="InterPro" id="IPR032875">
    <property type="entry name" value="Succ_CoA_lig_flav_dom"/>
</dbReference>
<dbReference type="Gene3D" id="3.30.1490.20">
    <property type="entry name" value="ATP-grasp fold, A domain"/>
    <property type="match status" value="1"/>
</dbReference>
<dbReference type="PANTHER" id="PTHR42793:SF4">
    <property type="entry name" value="BLL6376 PROTEIN"/>
    <property type="match status" value="1"/>
</dbReference>
<dbReference type="AlphaFoldDB" id="A0A261UZU6"/>
<keyword evidence="2" id="KW-0067">ATP-binding</keyword>
<sequence>MTSPDLDSFLSPRSIAIVGASTQPGKIGAVPVRYLIEHGYAGDIFPINARAEQVQGRRAYPSLREVGSPIDLAIFAIPASGAMAALDDAIAAQVKNIVMFSAGFAEMGPQGEQAQREFAGRARAAGIRVLGPNCLGFMNVARSVFATFSPVVSTGLIESGKVGIVSQSGAFGAYAYAMARERGIGLSAWVTTGNESDIDVADCIAWMARDPATRVIMAYLEGCRDGAKLRRALDLARAAGKPVVAVKVGRTALGAMTAASHTAALAGDDAVYDALFRQHGAYRARSIEEFFDVAHALAVAGLPPNTQVGLLTVSGGVGVMMADDAAEAGLDVAELPAAAQERIRARVPLAATRNPVDITGQVTAEPDLLEATARTMLEAGHGSLLIFLAAFGGTPAMQPLQRQLARDLRRDFPGRLVIFSTLSDAAQQRALEAEGCLGFADPARAIRAMAAACFFSAAFGSATAAESGVEASGNAAAATTATIESTQSLALRAGTYNEADALELLRDAGIPTVPFHRARSRDEAVAGARALGFPVALKILSADITHKSDIGGVILNVRDGEEAGAAHARILASAAAAAPGARVDGVLVARMIHGGVECILGARRDPALGVVVMLGSGGVNVELLGDVALRLAPIGLDQARGMIDELKTAPLLRGFRGAPPADVDALAHAIVRLADFALSAGDTLASVELNPFVVLPQGQGALALDAVLLTAPPASEAVRQSVTMTLPLFEMARMRAANTARKHPVQGYAGDNPASRMRWVNQFTHTRRLRGPDDKEVVTPNNDTLFTNAWLDLSAGPLVIDVPAMGGRYWVLGFLDAWTNPWAYAGRRTTGGQAQRLFVHGPGWQGKAPAGMHVIAAPSDDVWVIGRILVDANAEDLAAVHALQDRFAITRLDGTPALSRVDTLIEDRGAGVPRAEEYLRVLETMLVRNPSAHPLPAWPVPPDVLQAALTQVYTELRNVAQASELGGGWTTAVSVRRSFGDDFTTRARVARNWIGTLGIEEAMYIMAEVDDSGSALSGAHRYVLRFPPGGLPKVGSFWSITLYRRSDCLLVANPIGRHSIGDRTPGLRPDADGGLAIHIQADDPGPGKNWLPAPAGEGFYLTLRLYQPDQAHLDATFDYPPVRRIA</sequence>
<dbReference type="InterPro" id="IPR013815">
    <property type="entry name" value="ATP_grasp_subdomain_1"/>
</dbReference>
<dbReference type="Pfam" id="PF19045">
    <property type="entry name" value="Ligase_CoA_2"/>
    <property type="match status" value="1"/>
</dbReference>
<dbReference type="InterPro" id="IPR010621">
    <property type="entry name" value="DUF1214"/>
</dbReference>
<evidence type="ECO:0000256" key="2">
    <source>
        <dbReference type="PROSITE-ProRule" id="PRU00409"/>
    </source>
</evidence>
<dbReference type="InterPro" id="IPR037049">
    <property type="entry name" value="DUF1214_C_sf"/>
</dbReference>
<dbReference type="Pfam" id="PF13607">
    <property type="entry name" value="Succ_CoA_lig"/>
    <property type="match status" value="1"/>
</dbReference>
<dbReference type="Gene3D" id="2.60.120.600">
    <property type="entry name" value="Domain of unknown function DUF1214, C-terminal domain"/>
    <property type="match status" value="1"/>
</dbReference>
<dbReference type="Pfam" id="PF06742">
    <property type="entry name" value="DUF1214"/>
    <property type="match status" value="1"/>
</dbReference>
<dbReference type="InterPro" id="IPR016102">
    <property type="entry name" value="Succinyl-CoA_synth-like"/>
</dbReference>
<evidence type="ECO:0000259" key="3">
    <source>
        <dbReference type="PROSITE" id="PS50975"/>
    </source>
</evidence>
<dbReference type="GO" id="GO:0043758">
    <property type="term" value="F:acetate-CoA ligase (ADP-forming) activity"/>
    <property type="evidence" value="ECO:0007669"/>
    <property type="project" value="InterPro"/>
</dbReference>
<dbReference type="RefSeq" id="WP_094840618.1">
    <property type="nucleotide sequence ID" value="NZ_NEVS01000001.1"/>
</dbReference>
<evidence type="ECO:0000313" key="4">
    <source>
        <dbReference type="EMBL" id="OZI67416.1"/>
    </source>
</evidence>
<dbReference type="GO" id="GO:0005524">
    <property type="term" value="F:ATP binding"/>
    <property type="evidence" value="ECO:0007669"/>
    <property type="project" value="UniProtKB-UniRule"/>
</dbReference>
<dbReference type="SUPFAM" id="SSF56059">
    <property type="entry name" value="Glutathione synthetase ATP-binding domain-like"/>
    <property type="match status" value="1"/>
</dbReference>
<comment type="caution">
    <text evidence="4">The sequence shown here is derived from an EMBL/GenBank/DDBJ whole genome shotgun (WGS) entry which is preliminary data.</text>
</comment>
<evidence type="ECO:0000256" key="1">
    <source>
        <dbReference type="ARBA" id="ARBA00060888"/>
    </source>
</evidence>
<dbReference type="Gene3D" id="3.40.50.720">
    <property type="entry name" value="NAD(P)-binding Rossmann-like Domain"/>
    <property type="match status" value="1"/>
</dbReference>
<dbReference type="InterPro" id="IPR037050">
    <property type="entry name" value="DUF1254_sf"/>
</dbReference>
<dbReference type="Pfam" id="PF13549">
    <property type="entry name" value="ATP-grasp_5"/>
    <property type="match status" value="1"/>
</dbReference>
<dbReference type="Gene3D" id="3.40.50.261">
    <property type="entry name" value="Succinyl-CoA synthetase domains"/>
    <property type="match status" value="2"/>
</dbReference>
<dbReference type="Pfam" id="PF13380">
    <property type="entry name" value="CoA_binding_2"/>
    <property type="match status" value="1"/>
</dbReference>
<organism evidence="4 5">
    <name type="scientific">Bordetella genomosp. 11</name>
    <dbReference type="NCBI Taxonomy" id="1416808"/>
    <lineage>
        <taxon>Bacteria</taxon>
        <taxon>Pseudomonadati</taxon>
        <taxon>Pseudomonadota</taxon>
        <taxon>Betaproteobacteria</taxon>
        <taxon>Burkholderiales</taxon>
        <taxon>Alcaligenaceae</taxon>
        <taxon>Bordetella</taxon>
    </lineage>
</organism>
<protein>
    <submittedName>
        <fullName evidence="4">Acetyl-CoA synthetase</fullName>
    </submittedName>
</protein>
<keyword evidence="5" id="KW-1185">Reference proteome</keyword>
<dbReference type="Pfam" id="PF06863">
    <property type="entry name" value="DUF1254"/>
    <property type="match status" value="1"/>
</dbReference>